<dbReference type="AlphaFoldDB" id="A0A266LQU2"/>
<reference evidence="2 3" key="1">
    <citation type="submission" date="2017-08" db="EMBL/GenBank/DDBJ databases">
        <title>Genomic and metabolic characterisation of spoilage-associated Pseudomonas species.</title>
        <authorList>
            <person name="Stanborough T."/>
            <person name="Fegan N."/>
            <person name="Powell S.M."/>
            <person name="Singh T."/>
            <person name="Tamplin M.L."/>
            <person name="Chandry P.S."/>
        </authorList>
    </citation>
    <scope>NUCLEOTIDE SEQUENCE [LARGE SCALE GENOMIC DNA]</scope>
    <source>
        <strain evidence="2 3">F1820</strain>
    </source>
</reference>
<dbReference type="RefSeq" id="WP_095030917.1">
    <property type="nucleotide sequence ID" value="NZ_NQKL01000024.1"/>
</dbReference>
<keyword evidence="1" id="KW-0812">Transmembrane</keyword>
<keyword evidence="1" id="KW-0472">Membrane</keyword>
<evidence type="ECO:0000313" key="2">
    <source>
        <dbReference type="EMBL" id="OZY39675.1"/>
    </source>
</evidence>
<gene>
    <name evidence="2" type="ORF">CJF43_21670</name>
</gene>
<name>A0A266LQU2_PSEFR</name>
<evidence type="ECO:0000256" key="1">
    <source>
        <dbReference type="SAM" id="Phobius"/>
    </source>
</evidence>
<feature type="transmembrane region" description="Helical" evidence="1">
    <location>
        <begin position="6"/>
        <end position="25"/>
    </location>
</feature>
<evidence type="ECO:0000313" key="3">
    <source>
        <dbReference type="Proteomes" id="UP000216113"/>
    </source>
</evidence>
<protein>
    <submittedName>
        <fullName evidence="2">Uncharacterized protein</fullName>
    </submittedName>
</protein>
<dbReference type="EMBL" id="NQKL01000024">
    <property type="protein sequence ID" value="OZY39675.1"/>
    <property type="molecule type" value="Genomic_DNA"/>
</dbReference>
<comment type="caution">
    <text evidence="2">The sequence shown here is derived from an EMBL/GenBank/DDBJ whole genome shotgun (WGS) entry which is preliminary data.</text>
</comment>
<keyword evidence="1" id="KW-1133">Transmembrane helix</keyword>
<sequence>MLKFKLHHVLSVVVAVVVVGSVVYINTASYFSTEPAEPGNPTAPISVGKNPLLSASKHDVGNWFPGTCFAEIYMKSSSYGGSLVQGCIEQTSREIKAQTGVQLSASDFRAPEVLSHFKGVYGASNPWRS</sequence>
<dbReference type="Proteomes" id="UP000216113">
    <property type="component" value="Unassembled WGS sequence"/>
</dbReference>
<accession>A0A266LQU2</accession>
<proteinExistence type="predicted"/>
<organism evidence="2 3">
    <name type="scientific">Pseudomonas fragi</name>
    <dbReference type="NCBI Taxonomy" id="296"/>
    <lineage>
        <taxon>Bacteria</taxon>
        <taxon>Pseudomonadati</taxon>
        <taxon>Pseudomonadota</taxon>
        <taxon>Gammaproteobacteria</taxon>
        <taxon>Pseudomonadales</taxon>
        <taxon>Pseudomonadaceae</taxon>
        <taxon>Pseudomonas</taxon>
    </lineage>
</organism>